<keyword evidence="2 5" id="KW-0378">Hydrolase</keyword>
<dbReference type="PANTHER" id="PTHR22762">
    <property type="entry name" value="ALPHA-GLUCOSIDASE"/>
    <property type="match status" value="1"/>
</dbReference>
<accession>A0A850ZA30</accession>
<evidence type="ECO:0000256" key="3">
    <source>
        <dbReference type="ARBA" id="ARBA00023180"/>
    </source>
</evidence>
<evidence type="ECO:0000259" key="6">
    <source>
        <dbReference type="Pfam" id="PF01055"/>
    </source>
</evidence>
<evidence type="ECO:0000256" key="1">
    <source>
        <dbReference type="ARBA" id="ARBA00007806"/>
    </source>
</evidence>
<dbReference type="Pfam" id="PF21365">
    <property type="entry name" value="Glyco_hydro_31_3rd"/>
    <property type="match status" value="1"/>
</dbReference>
<evidence type="ECO:0000313" key="8">
    <source>
        <dbReference type="EMBL" id="NWI03397.1"/>
    </source>
</evidence>
<evidence type="ECO:0000256" key="5">
    <source>
        <dbReference type="RuleBase" id="RU361185"/>
    </source>
</evidence>
<dbReference type="InterPro" id="IPR013780">
    <property type="entry name" value="Glyco_hydro_b"/>
</dbReference>
<keyword evidence="3" id="KW-0325">Glycoprotein</keyword>
<keyword evidence="4 5" id="KW-0326">Glycosidase</keyword>
<dbReference type="SUPFAM" id="SSF51445">
    <property type="entry name" value="(Trans)glycosidases"/>
    <property type="match status" value="1"/>
</dbReference>
<keyword evidence="9" id="KW-1185">Reference proteome</keyword>
<dbReference type="InterPro" id="IPR000322">
    <property type="entry name" value="Glyco_hydro_31_TIM"/>
</dbReference>
<feature type="domain" description="Glycosyl hydrolase family 31 C-terminal" evidence="7">
    <location>
        <begin position="132"/>
        <end position="219"/>
    </location>
</feature>
<feature type="non-terminal residue" evidence="8">
    <location>
        <position position="263"/>
    </location>
</feature>
<sequence>ALQSATKERGIVVTRSTYPSSGRWAGHWLGDNTAAWDQLHKSIIGTWQEKGLVSPGGEISCLFCTVDLGLFFSLTFSGSPTHLLQQHSLLFQRQDPAAWDAKFHEISRNVLNIRYTLLPYLYTLLYDAHAHGSTVIRPVLHEFVEDRNTWDIDEQFLWGPALLISPVMKPDARSVNAYFPKARWYDYHTETDTGFRGQLQNLSAPLEHINLHIRGGYILPWQKPANTTAYSRKNPMGLTVALDDALFAEGHLYWDDGVRIGTS</sequence>
<organism evidence="8 9">
    <name type="scientific">Tichodroma muraria</name>
    <dbReference type="NCBI Taxonomy" id="237442"/>
    <lineage>
        <taxon>Eukaryota</taxon>
        <taxon>Metazoa</taxon>
        <taxon>Chordata</taxon>
        <taxon>Craniata</taxon>
        <taxon>Vertebrata</taxon>
        <taxon>Euteleostomi</taxon>
        <taxon>Archelosauria</taxon>
        <taxon>Archosauria</taxon>
        <taxon>Dinosauria</taxon>
        <taxon>Saurischia</taxon>
        <taxon>Theropoda</taxon>
        <taxon>Coelurosauria</taxon>
        <taxon>Aves</taxon>
        <taxon>Neognathae</taxon>
        <taxon>Neoaves</taxon>
        <taxon>Telluraves</taxon>
        <taxon>Australaves</taxon>
        <taxon>Passeriformes</taxon>
        <taxon>Sittidae</taxon>
        <taxon>Tichodroma</taxon>
    </lineage>
</organism>
<reference evidence="8" key="1">
    <citation type="submission" date="2019-09" db="EMBL/GenBank/DDBJ databases">
        <title>Bird 10,000 Genomes (B10K) Project - Family phase.</title>
        <authorList>
            <person name="Zhang G."/>
        </authorList>
    </citation>
    <scope>NUCLEOTIDE SEQUENCE</scope>
    <source>
        <strain evidence="8">B10K-DU-012-47</strain>
    </source>
</reference>
<dbReference type="Gene3D" id="2.60.40.1180">
    <property type="entry name" value="Golgi alpha-mannosidase II"/>
    <property type="match status" value="2"/>
</dbReference>
<dbReference type="FunFam" id="2.60.40.1180:FF:000001">
    <property type="entry name" value="Maltase-glucoamylase, intestinal"/>
    <property type="match status" value="1"/>
</dbReference>
<evidence type="ECO:0000259" key="7">
    <source>
        <dbReference type="Pfam" id="PF21365"/>
    </source>
</evidence>
<dbReference type="SUPFAM" id="SSF51011">
    <property type="entry name" value="Glycosyl hydrolase domain"/>
    <property type="match status" value="1"/>
</dbReference>
<gene>
    <name evidence="8" type="primary">Mgam_0</name>
    <name evidence="8" type="ORF">TICMUR_R00910</name>
</gene>
<comment type="caution">
    <text evidence="8">The sequence shown here is derived from an EMBL/GenBank/DDBJ whole genome shotgun (WGS) entry which is preliminary data.</text>
</comment>
<dbReference type="PANTHER" id="PTHR22762:SF133">
    <property type="entry name" value="P-TYPE DOMAIN-CONTAINING PROTEIN"/>
    <property type="match status" value="1"/>
</dbReference>
<comment type="similarity">
    <text evidence="1 5">Belongs to the glycosyl hydrolase 31 family.</text>
</comment>
<dbReference type="EMBL" id="WAAG01059367">
    <property type="protein sequence ID" value="NWI03397.1"/>
    <property type="molecule type" value="Genomic_DNA"/>
</dbReference>
<feature type="non-terminal residue" evidence="8">
    <location>
        <position position="1"/>
    </location>
</feature>
<feature type="domain" description="Glycoside hydrolase family 31 TIM barrel" evidence="6">
    <location>
        <begin position="5"/>
        <end position="124"/>
    </location>
</feature>
<evidence type="ECO:0000313" key="9">
    <source>
        <dbReference type="Proteomes" id="UP000629438"/>
    </source>
</evidence>
<dbReference type="OrthoDB" id="5839090at2759"/>
<dbReference type="AlphaFoldDB" id="A0A850ZA30"/>
<protein>
    <submittedName>
        <fullName evidence="8">MGA protein</fullName>
    </submittedName>
</protein>
<dbReference type="Pfam" id="PF01055">
    <property type="entry name" value="Glyco_hydro_31_2nd"/>
    <property type="match status" value="1"/>
</dbReference>
<dbReference type="InterPro" id="IPR017853">
    <property type="entry name" value="GH"/>
</dbReference>
<dbReference type="Gene3D" id="3.20.20.80">
    <property type="entry name" value="Glycosidases"/>
    <property type="match status" value="1"/>
</dbReference>
<dbReference type="GO" id="GO:0004558">
    <property type="term" value="F:alpha-1,4-glucosidase activity"/>
    <property type="evidence" value="ECO:0007669"/>
    <property type="project" value="TreeGrafter"/>
</dbReference>
<evidence type="ECO:0000256" key="4">
    <source>
        <dbReference type="ARBA" id="ARBA00023295"/>
    </source>
</evidence>
<dbReference type="GO" id="GO:0005975">
    <property type="term" value="P:carbohydrate metabolic process"/>
    <property type="evidence" value="ECO:0007669"/>
    <property type="project" value="InterPro"/>
</dbReference>
<dbReference type="Proteomes" id="UP000629438">
    <property type="component" value="Unassembled WGS sequence"/>
</dbReference>
<proteinExistence type="inferred from homology"/>
<evidence type="ECO:0000256" key="2">
    <source>
        <dbReference type="ARBA" id="ARBA00022801"/>
    </source>
</evidence>
<name>A0A850ZA30_9PASS</name>
<dbReference type="InterPro" id="IPR048395">
    <property type="entry name" value="Glyco_hydro_31_C"/>
</dbReference>